<keyword evidence="3" id="KW-0413">Isomerase</keyword>
<accession>A0A6J7FQA0</accession>
<dbReference type="SUPFAM" id="SSF55120">
    <property type="entry name" value="Pseudouridine synthase"/>
    <property type="match status" value="1"/>
</dbReference>
<dbReference type="Gene3D" id="3.30.70.580">
    <property type="entry name" value="Pseudouridine synthase I, catalytic domain, N-terminal subdomain"/>
    <property type="match status" value="1"/>
</dbReference>
<evidence type="ECO:0000313" key="6">
    <source>
        <dbReference type="EMBL" id="CAB4895924.1"/>
    </source>
</evidence>
<comment type="similarity">
    <text evidence="1">Belongs to the tRNA pseudouridine synthase TruA family.</text>
</comment>
<evidence type="ECO:0000256" key="2">
    <source>
        <dbReference type="ARBA" id="ARBA00022694"/>
    </source>
</evidence>
<dbReference type="Gene3D" id="3.30.70.660">
    <property type="entry name" value="Pseudouridine synthase I, catalytic domain, C-terminal subdomain"/>
    <property type="match status" value="1"/>
</dbReference>
<gene>
    <name evidence="5" type="ORF">UFOPK1908_01048</name>
    <name evidence="6" type="ORF">UFOPK3576_00192</name>
</gene>
<organism evidence="6">
    <name type="scientific">freshwater metagenome</name>
    <dbReference type="NCBI Taxonomy" id="449393"/>
    <lineage>
        <taxon>unclassified sequences</taxon>
        <taxon>metagenomes</taxon>
        <taxon>ecological metagenomes</taxon>
    </lineage>
</organism>
<dbReference type="InterPro" id="IPR001406">
    <property type="entry name" value="PsdUridine_synth_TruA"/>
</dbReference>
<dbReference type="EMBL" id="CAFBMO010000004">
    <property type="protein sequence ID" value="CAB4895924.1"/>
    <property type="molecule type" value="Genomic_DNA"/>
</dbReference>
<dbReference type="AlphaFoldDB" id="A0A6J7FQA0"/>
<dbReference type="EMBL" id="CAEZVB010000050">
    <property type="protein sequence ID" value="CAB4624030.1"/>
    <property type="molecule type" value="Genomic_DNA"/>
</dbReference>
<dbReference type="InterPro" id="IPR020103">
    <property type="entry name" value="PsdUridine_synth_cat_dom_sf"/>
</dbReference>
<protein>
    <submittedName>
        <fullName evidence="6">Unannotated protein</fullName>
    </submittedName>
</protein>
<keyword evidence="2" id="KW-0819">tRNA processing</keyword>
<name>A0A6J7FQA0_9ZZZZ</name>
<dbReference type="PIRSF" id="PIRSF001430">
    <property type="entry name" value="tRNA_psdUrid_synth"/>
    <property type="match status" value="1"/>
</dbReference>
<dbReference type="InterPro" id="IPR020094">
    <property type="entry name" value="TruA/RsuA/RluB/E/F_N"/>
</dbReference>
<feature type="domain" description="Pseudouridine synthase I TruA alpha/beta" evidence="4">
    <location>
        <begin position="142"/>
        <end position="243"/>
    </location>
</feature>
<dbReference type="NCBIfam" id="TIGR00071">
    <property type="entry name" value="hisT_truA"/>
    <property type="match status" value="1"/>
</dbReference>
<evidence type="ECO:0000256" key="3">
    <source>
        <dbReference type="ARBA" id="ARBA00023235"/>
    </source>
</evidence>
<dbReference type="GO" id="GO:0003723">
    <property type="term" value="F:RNA binding"/>
    <property type="evidence" value="ECO:0007669"/>
    <property type="project" value="InterPro"/>
</dbReference>
<dbReference type="HAMAP" id="MF_00171">
    <property type="entry name" value="TruA"/>
    <property type="match status" value="1"/>
</dbReference>
<proteinExistence type="inferred from homology"/>
<dbReference type="FunFam" id="3.30.70.580:FF:000001">
    <property type="entry name" value="tRNA pseudouridine synthase A"/>
    <property type="match status" value="1"/>
</dbReference>
<dbReference type="GO" id="GO:0031119">
    <property type="term" value="P:tRNA pseudouridine synthesis"/>
    <property type="evidence" value="ECO:0007669"/>
    <property type="project" value="TreeGrafter"/>
</dbReference>
<dbReference type="InterPro" id="IPR020097">
    <property type="entry name" value="PsdUridine_synth_TruA_a/b_dom"/>
</dbReference>
<dbReference type="InterPro" id="IPR020095">
    <property type="entry name" value="PsdUridine_synth_TruA_C"/>
</dbReference>
<dbReference type="PANTHER" id="PTHR11142">
    <property type="entry name" value="PSEUDOURIDYLATE SYNTHASE"/>
    <property type="match status" value="1"/>
</dbReference>
<evidence type="ECO:0000256" key="1">
    <source>
        <dbReference type="ARBA" id="ARBA00009375"/>
    </source>
</evidence>
<reference evidence="6" key="1">
    <citation type="submission" date="2020-05" db="EMBL/GenBank/DDBJ databases">
        <authorList>
            <person name="Chiriac C."/>
            <person name="Salcher M."/>
            <person name="Ghai R."/>
            <person name="Kavagutti S V."/>
        </authorList>
    </citation>
    <scope>NUCLEOTIDE SEQUENCE</scope>
</reference>
<dbReference type="GO" id="GO:0009982">
    <property type="term" value="F:pseudouridine synthase activity"/>
    <property type="evidence" value="ECO:0007669"/>
    <property type="project" value="InterPro"/>
</dbReference>
<dbReference type="Pfam" id="PF01416">
    <property type="entry name" value="PseudoU_synth_1"/>
    <property type="match status" value="1"/>
</dbReference>
<sequence length="264" mass="30077">MRIDFSYDGAGFFGYGVQKDLRTVQGEILRVFNYLTHSKVDIFVAGRTDAGVHARGQVIHVDLTPEHVARLEDPARLNRALPEDIRIHSIQEAPYGFDARFSALWRRYSYRVCDVSDQMNPLTRHQTLFHYKRLDIDAMNQAARGLMGLQDFAAYCRPRDASTSMREVEKLEWHREGALCIMTVQADAFCHSMVRSLVGAMIPVGDGRRSVDWPGMILESKDRTLSPEVMPAHPLVLEEVGYPEADQMLARQFITRTKRSPDHG</sequence>
<evidence type="ECO:0000259" key="4">
    <source>
        <dbReference type="Pfam" id="PF01416"/>
    </source>
</evidence>
<dbReference type="PANTHER" id="PTHR11142:SF0">
    <property type="entry name" value="TRNA PSEUDOURIDINE SYNTHASE-LIKE 1"/>
    <property type="match status" value="1"/>
</dbReference>
<dbReference type="CDD" id="cd02570">
    <property type="entry name" value="PseudoU_synth_EcTruA"/>
    <property type="match status" value="1"/>
</dbReference>
<evidence type="ECO:0000313" key="5">
    <source>
        <dbReference type="EMBL" id="CAB4624030.1"/>
    </source>
</evidence>